<dbReference type="OMA" id="WATHLYY"/>
<dbReference type="VEuPathDB" id="CryptoDB:Vbra_19543"/>
<name>A0A0G4H3T7_VITBC</name>
<keyword evidence="2" id="KW-0067">ATP-binding</keyword>
<evidence type="ECO:0000259" key="3">
    <source>
        <dbReference type="PROSITE" id="PS50893"/>
    </source>
</evidence>
<reference evidence="4 5" key="1">
    <citation type="submission" date="2014-11" db="EMBL/GenBank/DDBJ databases">
        <authorList>
            <person name="Zhu J."/>
            <person name="Qi W."/>
            <person name="Song R."/>
        </authorList>
    </citation>
    <scope>NUCLEOTIDE SEQUENCE [LARGE SCALE GENOMIC DNA]</scope>
</reference>
<protein>
    <recommendedName>
        <fullName evidence="3">ABC transporter domain-containing protein</fullName>
    </recommendedName>
</protein>
<keyword evidence="1" id="KW-0547">Nucleotide-binding</keyword>
<dbReference type="PANTHER" id="PTHR43158:SF2">
    <property type="entry name" value="SKFA PEPTIDE EXPORT ATP-BINDING PROTEIN SKFE"/>
    <property type="match status" value="1"/>
</dbReference>
<keyword evidence="5" id="KW-1185">Reference proteome</keyword>
<dbReference type="EMBL" id="CDMY01000973">
    <property type="protein sequence ID" value="CEM38192.1"/>
    <property type="molecule type" value="Genomic_DNA"/>
</dbReference>
<dbReference type="PhylomeDB" id="A0A0G4H3T7"/>
<dbReference type="Proteomes" id="UP000041254">
    <property type="component" value="Unassembled WGS sequence"/>
</dbReference>
<dbReference type="FunCoup" id="A0A0G4H3T7">
    <property type="interactions" value="24"/>
</dbReference>
<dbReference type="InParanoid" id="A0A0G4H3T7"/>
<dbReference type="InterPro" id="IPR027417">
    <property type="entry name" value="P-loop_NTPase"/>
</dbReference>
<dbReference type="Pfam" id="PF00005">
    <property type="entry name" value="ABC_tran"/>
    <property type="match status" value="1"/>
</dbReference>
<gene>
    <name evidence="4" type="ORF">Vbra_19543</name>
</gene>
<dbReference type="SUPFAM" id="SSF52540">
    <property type="entry name" value="P-loop containing nucleoside triphosphate hydrolases"/>
    <property type="match status" value="1"/>
</dbReference>
<dbReference type="GO" id="GO:0016887">
    <property type="term" value="F:ATP hydrolysis activity"/>
    <property type="evidence" value="ECO:0007669"/>
    <property type="project" value="InterPro"/>
</dbReference>
<dbReference type="PANTHER" id="PTHR43158">
    <property type="entry name" value="SKFA PEPTIDE EXPORT ATP-BINDING PROTEIN SKFE"/>
    <property type="match status" value="1"/>
</dbReference>
<dbReference type="PROSITE" id="PS50893">
    <property type="entry name" value="ABC_TRANSPORTER_2"/>
    <property type="match status" value="1"/>
</dbReference>
<dbReference type="GO" id="GO:0005524">
    <property type="term" value="F:ATP binding"/>
    <property type="evidence" value="ECO:0007669"/>
    <property type="project" value="UniProtKB-KW"/>
</dbReference>
<dbReference type="InterPro" id="IPR003593">
    <property type="entry name" value="AAA+_ATPase"/>
</dbReference>
<dbReference type="InterPro" id="IPR003439">
    <property type="entry name" value="ABC_transporter-like_ATP-bd"/>
</dbReference>
<feature type="domain" description="ABC transporter" evidence="3">
    <location>
        <begin position="24"/>
        <end position="247"/>
    </location>
</feature>
<evidence type="ECO:0000256" key="2">
    <source>
        <dbReference type="ARBA" id="ARBA00022840"/>
    </source>
</evidence>
<dbReference type="OrthoDB" id="6512918at2759"/>
<sequence>MACDGQDAEPAIEICNLSYHYEKVRQTYLITELDQRYADCLTDISLKIAKGSRVLVVGGNGAGKSTLLSILGGRKMVPERSALVLGRPAFHDSTLSNDVMYLGEWWKNEFFMDVPMRDCVREHLDDPRFQVLRRCLDVDLDWRISRVSDGQRRRCQLLAHLATRRKVYIMDEVTTDLDVVGRDSLMRMLRLESERRGVTILYATHIFDNMEGWPTHILYLRKGQIHTFCKMEDFTQYHRLRAEGCLMPLYTVVREWLYEELHEGNSGRDLTLTDDELLGGSTSG</sequence>
<evidence type="ECO:0000313" key="4">
    <source>
        <dbReference type="EMBL" id="CEM38192.1"/>
    </source>
</evidence>
<evidence type="ECO:0000256" key="1">
    <source>
        <dbReference type="ARBA" id="ARBA00022741"/>
    </source>
</evidence>
<proteinExistence type="predicted"/>
<evidence type="ECO:0000313" key="5">
    <source>
        <dbReference type="Proteomes" id="UP000041254"/>
    </source>
</evidence>
<dbReference type="SMART" id="SM00382">
    <property type="entry name" value="AAA"/>
    <property type="match status" value="1"/>
</dbReference>
<organism evidence="4 5">
    <name type="scientific">Vitrella brassicaformis (strain CCMP3155)</name>
    <dbReference type="NCBI Taxonomy" id="1169540"/>
    <lineage>
        <taxon>Eukaryota</taxon>
        <taxon>Sar</taxon>
        <taxon>Alveolata</taxon>
        <taxon>Colpodellida</taxon>
        <taxon>Vitrellaceae</taxon>
        <taxon>Vitrella</taxon>
    </lineage>
</organism>
<accession>A0A0G4H3T7</accession>
<dbReference type="AlphaFoldDB" id="A0A0G4H3T7"/>
<dbReference type="Gene3D" id="3.40.50.300">
    <property type="entry name" value="P-loop containing nucleotide triphosphate hydrolases"/>
    <property type="match status" value="1"/>
</dbReference>